<dbReference type="Proteomes" id="UP000060016">
    <property type="component" value="Chromosome"/>
</dbReference>
<proteinExistence type="predicted"/>
<reference evidence="1 2" key="1">
    <citation type="submission" date="2015-08" db="EMBL/GenBank/DDBJ databases">
        <authorList>
            <person name="Babu N.S."/>
            <person name="Beckwith C.J."/>
            <person name="Beseler K.G."/>
            <person name="Brison A."/>
            <person name="Carone J.V."/>
            <person name="Caskin T.P."/>
            <person name="Diamond M."/>
            <person name="Durham M.E."/>
            <person name="Foxe J.M."/>
            <person name="Go M."/>
            <person name="Henderson B.A."/>
            <person name="Jones I.B."/>
            <person name="McGettigan J.A."/>
            <person name="Micheletti S.J."/>
            <person name="Nasrallah M.E."/>
            <person name="Ortiz D."/>
            <person name="Piller C.R."/>
            <person name="Privatt S.R."/>
            <person name="Schneider S.L."/>
            <person name="Sharp S."/>
            <person name="Smith T.C."/>
            <person name="Stanton J.D."/>
            <person name="Ullery H.E."/>
            <person name="Wilson R.J."/>
            <person name="Serrano M.G."/>
            <person name="Buck G."/>
            <person name="Lee V."/>
            <person name="Wang Y."/>
            <person name="Carvalho R."/>
            <person name="Voegtly L."/>
            <person name="Shi R."/>
            <person name="Duckworth R."/>
            <person name="Johnson A."/>
            <person name="Loviza R."/>
            <person name="Walstead R."/>
            <person name="Shah Z."/>
            <person name="Kiflezghi M."/>
            <person name="Wade K."/>
            <person name="Ball S.L."/>
            <person name="Bradley K.W."/>
            <person name="Asai D.J."/>
            <person name="Bowman C.A."/>
            <person name="Russell D.A."/>
            <person name="Pope W.H."/>
            <person name="Jacobs-Sera D."/>
            <person name="Hendrix R.W."/>
            <person name="Hatfull G.F."/>
        </authorList>
    </citation>
    <scope>NUCLEOTIDE SEQUENCE [LARGE SCALE GENOMIC DNA]</scope>
    <source>
        <strain evidence="1 2">PUDD_83A45</strain>
    </source>
</reference>
<dbReference type="PATRIC" id="fig|156976.3.peg.667"/>
<dbReference type="EMBL" id="CP012342">
    <property type="protein sequence ID" value="AKV58367.1"/>
    <property type="molecule type" value="Genomic_DNA"/>
</dbReference>
<accession>A0A0K1RAB1</accession>
<evidence type="ECO:0000313" key="2">
    <source>
        <dbReference type="Proteomes" id="UP000060016"/>
    </source>
</evidence>
<dbReference type="RefSeq" id="WP_052204267.1">
    <property type="nucleotide sequence ID" value="NZ_BAAAGW010000006.1"/>
</dbReference>
<name>A0A0K1RAB1_9CORY</name>
<dbReference type="STRING" id="156976.AK829_03385"/>
<dbReference type="KEGG" id="crie:AK829_03385"/>
<evidence type="ECO:0000313" key="1">
    <source>
        <dbReference type="EMBL" id="AKV58367.1"/>
    </source>
</evidence>
<gene>
    <name evidence="1" type="ORF">AK829_03385</name>
</gene>
<dbReference type="AlphaFoldDB" id="A0A0K1RAB1"/>
<protein>
    <submittedName>
        <fullName evidence="1">Uncharacterized protein</fullName>
    </submittedName>
</protein>
<keyword evidence="2" id="KW-1185">Reference proteome</keyword>
<organism evidence="1 2">
    <name type="scientific">Corynebacterium riegelii</name>
    <dbReference type="NCBI Taxonomy" id="156976"/>
    <lineage>
        <taxon>Bacteria</taxon>
        <taxon>Bacillati</taxon>
        <taxon>Actinomycetota</taxon>
        <taxon>Actinomycetes</taxon>
        <taxon>Mycobacteriales</taxon>
        <taxon>Corynebacteriaceae</taxon>
        <taxon>Corynebacterium</taxon>
    </lineage>
</organism>
<sequence length="115" mass="12021">MVPIQLRAGGAFMALAVVLFIFAFLAFMRGDQTYALTLRFVLTCVASLIFGAFATTNTATGGSRKQLVALGVAVALIAVGMVVPNQALTIVPTTSLALWGGGALVCALILRRFSR</sequence>